<dbReference type="OrthoDB" id="982197at2"/>
<sequence>MIYQLINDMYKHSFIASLTVCLVFCFYYFKVVRFPRKTICLVFCFFISFFLFYLPIFGIEKYFEWKLDTFDLNGDGIFSDSESTDEQYFYQRVYLDELGRTTDRISYFISSVVVSLFALAVCLLLKKGLAWIKKTVLRS</sequence>
<dbReference type="AlphaFoldDB" id="A0A366D7A5"/>
<protein>
    <submittedName>
        <fullName evidence="2">Uncharacterized protein</fullName>
    </submittedName>
</protein>
<keyword evidence="1" id="KW-0472">Membrane</keyword>
<evidence type="ECO:0000313" key="2">
    <source>
        <dbReference type="EMBL" id="RBO85920.1"/>
    </source>
</evidence>
<name>A0A366D7A5_9GAMM</name>
<dbReference type="Proteomes" id="UP000252086">
    <property type="component" value="Unassembled WGS sequence"/>
</dbReference>
<evidence type="ECO:0000256" key="1">
    <source>
        <dbReference type="SAM" id="Phobius"/>
    </source>
</evidence>
<comment type="caution">
    <text evidence="2">The sequence shown here is derived from an EMBL/GenBank/DDBJ whole genome shotgun (WGS) entry which is preliminary data.</text>
</comment>
<feature type="transmembrane region" description="Helical" evidence="1">
    <location>
        <begin position="12"/>
        <end position="29"/>
    </location>
</feature>
<evidence type="ECO:0000313" key="3">
    <source>
        <dbReference type="Proteomes" id="UP000252086"/>
    </source>
</evidence>
<feature type="transmembrane region" description="Helical" evidence="1">
    <location>
        <begin position="41"/>
        <end position="59"/>
    </location>
</feature>
<keyword evidence="1" id="KW-1133">Transmembrane helix</keyword>
<keyword evidence="3" id="KW-1185">Reference proteome</keyword>
<reference evidence="2 3" key="1">
    <citation type="submission" date="2018-06" db="EMBL/GenBank/DDBJ databases">
        <title>Genomic Encyclopedia of Type Strains, Phase III (KMG-III): the genomes of soil and plant-associated and newly described type strains.</title>
        <authorList>
            <person name="Whitman W."/>
        </authorList>
    </citation>
    <scope>NUCLEOTIDE SEQUENCE [LARGE SCALE GENOMIC DNA]</scope>
    <source>
        <strain evidence="2 3">CECT 7732</strain>
    </source>
</reference>
<accession>A0A366D7A5</accession>
<keyword evidence="1" id="KW-0812">Transmembrane</keyword>
<organism evidence="2 3">
    <name type="scientific">Marinomonas aquiplantarum</name>
    <dbReference type="NCBI Taxonomy" id="491951"/>
    <lineage>
        <taxon>Bacteria</taxon>
        <taxon>Pseudomonadati</taxon>
        <taxon>Pseudomonadota</taxon>
        <taxon>Gammaproteobacteria</taxon>
        <taxon>Oceanospirillales</taxon>
        <taxon>Oceanospirillaceae</taxon>
        <taxon>Marinomonas</taxon>
    </lineage>
</organism>
<dbReference type="EMBL" id="QNRF01000001">
    <property type="protein sequence ID" value="RBO85920.1"/>
    <property type="molecule type" value="Genomic_DNA"/>
</dbReference>
<dbReference type="RefSeq" id="WP_113872822.1">
    <property type="nucleotide sequence ID" value="NZ_QNRF01000001.1"/>
</dbReference>
<gene>
    <name evidence="2" type="ORF">DFP76_101195</name>
</gene>
<feature type="transmembrane region" description="Helical" evidence="1">
    <location>
        <begin position="105"/>
        <end position="125"/>
    </location>
</feature>
<proteinExistence type="predicted"/>